<dbReference type="Pfam" id="PF07695">
    <property type="entry name" value="7TMR-DISM_7TM"/>
    <property type="match status" value="1"/>
</dbReference>
<dbReference type="InterPro" id="IPR036097">
    <property type="entry name" value="HisK_dim/P_sf"/>
</dbReference>
<evidence type="ECO:0000256" key="11">
    <source>
        <dbReference type="PROSITE-ProRule" id="PRU00169"/>
    </source>
</evidence>
<dbReference type="OrthoDB" id="9809348at2"/>
<feature type="modified residue" description="4-aspartylphosphate" evidence="11">
    <location>
        <position position="749"/>
    </location>
</feature>
<dbReference type="AlphaFoldDB" id="A0A329MSE3"/>
<dbReference type="RefSeq" id="WP_113030704.1">
    <property type="nucleotide sequence ID" value="NZ_QMFB01000004.1"/>
</dbReference>
<feature type="domain" description="Histidine kinase" evidence="13">
    <location>
        <begin position="927"/>
        <end position="1023"/>
    </location>
</feature>
<feature type="transmembrane region" description="Helical" evidence="12">
    <location>
        <begin position="281"/>
        <end position="301"/>
    </location>
</feature>
<dbReference type="SUPFAM" id="SSF47384">
    <property type="entry name" value="Homodimeric domain of signal transducing histidine kinase"/>
    <property type="match status" value="1"/>
</dbReference>
<sequence length="1023" mass="113463">MRSKLTPVISMICIVLLTAGLIFFTGSGVSSHAPKASKGILDLSEWNFAADGAVRLNGEWTFHAGQLLVPEPGGPGPELSGDASGSSFVRVPSLWGRYDLGDKDMSAIGYGTFRLRVLLPPGEQKELGIRTTNIKTSNRLYVNGKEMASSGQPGTTLESTVSKNVPYVRFFTTEAGELDIVLQVANFRLAKGGITHPIWLGEQKQILEQREMSVTLDLILGMSVFMLAIYFLALFQMRSRERSWLYFGLFCLTGSIYIFSQGEKLIVMALPSLSYEWITKIQYSSGAIATYYVLCYTRSVFSQIFHSAVKKAADGIVIGWAVLTLVTPARIYSKLDILYLAAIVILLYLLYVLAKGAARKLEGSGYMMVSAAAILAIMVLYFFNLIGVQLQPWLMPAVMMILLFSQVLLLSGRFTNAFSTVERLSERLLSMDKVKDDFLANTSHEMRTPLHGVINIAQSLLEGAAGSLNPKQAENMDLIVATGKRMANLINDILDFSKLKNGDVALKLQPVELHAFVQVMFEMFRVMAGNKPVRFVNLLEPDEFYIVADEDRLSQMMFNLLGNALKFTDKGDITVSAAANNDWLHITVSDTGIGISQDRQKLIFESFEQGSGDIAREYGGTGLGLSITKRLVELHGGTISVSSEEGKGAAFTFTMTIDRSRERSQKRGGMDKRLTERIKPANGMGASERIELKQTGEYTILVVDDDPANRQVLVNLLSVDNYSVLAVPGGAEAMQELGRRPEIDLVILDLMMPGMSGYELSRLIRERFTLSALPIVMLTARNWQDDRIAGYNAGINDFLGKPVDAVELKVRIRTLLEMKRSASERVRLEMAFLQAQIKPHFLFNTLNTIMAVSYKDVEKAQQLLGELSQYLRGSFDFQNLERLIPIRRELELVDSYLYIEQARFGSRLQIVRSYDEQMQFLVPPLTIQPIVENAVRHGATKRPEGGTVTISIRIDGSMIMIDIEDNGPGITAEAIEAIYRNTATRGVGLSNIQKRLLSLYGEGLQISGVPGVGTKISWKLEKR</sequence>
<feature type="transmembrane region" description="Helical" evidence="12">
    <location>
        <begin position="393"/>
        <end position="410"/>
    </location>
</feature>
<keyword evidence="6" id="KW-0547">Nucleotide-binding</keyword>
<dbReference type="InterPro" id="IPR003661">
    <property type="entry name" value="HisK_dim/P_dom"/>
</dbReference>
<dbReference type="CDD" id="cd16922">
    <property type="entry name" value="HATPase_EvgS-ArcB-TorS-like"/>
    <property type="match status" value="1"/>
</dbReference>
<dbReference type="EMBL" id="QMFB01000004">
    <property type="protein sequence ID" value="RAV21613.1"/>
    <property type="molecule type" value="Genomic_DNA"/>
</dbReference>
<dbReference type="PROSITE" id="PS50109">
    <property type="entry name" value="HIS_KIN"/>
    <property type="match status" value="2"/>
</dbReference>
<keyword evidence="16" id="KW-1185">Reference proteome</keyword>
<feature type="domain" description="Response regulatory" evidence="14">
    <location>
        <begin position="699"/>
        <end position="816"/>
    </location>
</feature>
<dbReference type="CDD" id="cd17574">
    <property type="entry name" value="REC_OmpR"/>
    <property type="match status" value="1"/>
</dbReference>
<dbReference type="InterPro" id="IPR011623">
    <property type="entry name" value="7TMR_DISM_rcpt_extracell_dom1"/>
</dbReference>
<dbReference type="SMART" id="SM00387">
    <property type="entry name" value="HATPase_c"/>
    <property type="match status" value="2"/>
</dbReference>
<dbReference type="InterPro" id="IPR011006">
    <property type="entry name" value="CheY-like_superfamily"/>
</dbReference>
<dbReference type="Gene3D" id="2.60.120.260">
    <property type="entry name" value="Galactose-binding domain-like"/>
    <property type="match status" value="1"/>
</dbReference>
<dbReference type="GO" id="GO:0009927">
    <property type="term" value="F:histidine phosphotransfer kinase activity"/>
    <property type="evidence" value="ECO:0007669"/>
    <property type="project" value="TreeGrafter"/>
</dbReference>
<dbReference type="EC" id="2.7.13.3" evidence="3"/>
<evidence type="ECO:0000256" key="10">
    <source>
        <dbReference type="ARBA" id="ARBA00074306"/>
    </source>
</evidence>
<dbReference type="SUPFAM" id="SSF49785">
    <property type="entry name" value="Galactose-binding domain-like"/>
    <property type="match status" value="1"/>
</dbReference>
<evidence type="ECO:0000256" key="9">
    <source>
        <dbReference type="ARBA" id="ARBA00023012"/>
    </source>
</evidence>
<dbReference type="Pfam" id="PF00512">
    <property type="entry name" value="HisKA"/>
    <property type="match status" value="1"/>
</dbReference>
<feature type="domain" description="Histidine kinase" evidence="13">
    <location>
        <begin position="441"/>
        <end position="659"/>
    </location>
</feature>
<dbReference type="Gene3D" id="3.30.565.10">
    <property type="entry name" value="Histidine kinase-like ATPase, C-terminal domain"/>
    <property type="match status" value="2"/>
</dbReference>
<dbReference type="GO" id="GO:0005886">
    <property type="term" value="C:plasma membrane"/>
    <property type="evidence" value="ECO:0007669"/>
    <property type="project" value="TreeGrafter"/>
</dbReference>
<feature type="transmembrane region" description="Helical" evidence="12">
    <location>
        <begin position="366"/>
        <end position="387"/>
    </location>
</feature>
<feature type="transmembrane region" description="Helical" evidence="12">
    <location>
        <begin position="337"/>
        <end position="354"/>
    </location>
</feature>
<keyword evidence="12" id="KW-0812">Transmembrane</keyword>
<dbReference type="InterPro" id="IPR010559">
    <property type="entry name" value="Sig_transdc_His_kin_internal"/>
</dbReference>
<dbReference type="InterPro" id="IPR001789">
    <property type="entry name" value="Sig_transdc_resp-reg_receiver"/>
</dbReference>
<dbReference type="GO" id="GO:0005524">
    <property type="term" value="F:ATP binding"/>
    <property type="evidence" value="ECO:0007669"/>
    <property type="project" value="UniProtKB-KW"/>
</dbReference>
<gene>
    <name evidence="15" type="ORF">DQG23_10165</name>
</gene>
<dbReference type="InterPro" id="IPR008979">
    <property type="entry name" value="Galactose-bd-like_sf"/>
</dbReference>
<dbReference type="InterPro" id="IPR005467">
    <property type="entry name" value="His_kinase_dom"/>
</dbReference>
<feature type="transmembrane region" description="Helical" evidence="12">
    <location>
        <begin position="212"/>
        <end position="232"/>
    </location>
</feature>
<keyword evidence="12" id="KW-0472">Membrane</keyword>
<evidence type="ECO:0000313" key="16">
    <source>
        <dbReference type="Proteomes" id="UP000250369"/>
    </source>
</evidence>
<accession>A0A329MSE3</accession>
<evidence type="ECO:0000256" key="5">
    <source>
        <dbReference type="ARBA" id="ARBA00022679"/>
    </source>
</evidence>
<dbReference type="Proteomes" id="UP000250369">
    <property type="component" value="Unassembled WGS sequence"/>
</dbReference>
<evidence type="ECO:0000256" key="4">
    <source>
        <dbReference type="ARBA" id="ARBA00022553"/>
    </source>
</evidence>
<keyword evidence="5" id="KW-0808">Transferase</keyword>
<comment type="similarity">
    <text evidence="2">In the N-terminal section; belongs to the phytochrome family.</text>
</comment>
<evidence type="ECO:0000256" key="1">
    <source>
        <dbReference type="ARBA" id="ARBA00000085"/>
    </source>
</evidence>
<dbReference type="Pfam" id="PF02518">
    <property type="entry name" value="HATPase_c"/>
    <property type="match status" value="2"/>
</dbReference>
<dbReference type="PANTHER" id="PTHR43047">
    <property type="entry name" value="TWO-COMPONENT HISTIDINE PROTEIN KINASE"/>
    <property type="match status" value="1"/>
</dbReference>
<keyword evidence="8" id="KW-0067">ATP-binding</keyword>
<name>A0A329MSE3_9BACL</name>
<dbReference type="SMART" id="SM00388">
    <property type="entry name" value="HisKA"/>
    <property type="match status" value="1"/>
</dbReference>
<dbReference type="PROSITE" id="PS50110">
    <property type="entry name" value="RESPONSE_REGULATORY"/>
    <property type="match status" value="1"/>
</dbReference>
<dbReference type="SUPFAM" id="SSF52172">
    <property type="entry name" value="CheY-like"/>
    <property type="match status" value="1"/>
</dbReference>
<feature type="transmembrane region" description="Helical" evidence="12">
    <location>
        <begin position="244"/>
        <end position="261"/>
    </location>
</feature>
<dbReference type="InterPro" id="IPR004358">
    <property type="entry name" value="Sig_transdc_His_kin-like_C"/>
</dbReference>
<evidence type="ECO:0000256" key="3">
    <source>
        <dbReference type="ARBA" id="ARBA00012438"/>
    </source>
</evidence>
<comment type="catalytic activity">
    <reaction evidence="1">
        <text>ATP + protein L-histidine = ADP + protein N-phospho-L-histidine.</text>
        <dbReference type="EC" id="2.7.13.3"/>
    </reaction>
</comment>
<proteinExistence type="inferred from homology"/>
<dbReference type="SUPFAM" id="SSF55874">
    <property type="entry name" value="ATPase domain of HSP90 chaperone/DNA topoisomerase II/histidine kinase"/>
    <property type="match status" value="2"/>
</dbReference>
<dbReference type="PRINTS" id="PR00344">
    <property type="entry name" value="BCTRLSENSOR"/>
</dbReference>
<organism evidence="15 16">
    <name type="scientific">Paenibacillus contaminans</name>
    <dbReference type="NCBI Taxonomy" id="450362"/>
    <lineage>
        <taxon>Bacteria</taxon>
        <taxon>Bacillati</taxon>
        <taxon>Bacillota</taxon>
        <taxon>Bacilli</taxon>
        <taxon>Bacillales</taxon>
        <taxon>Paenibacillaceae</taxon>
        <taxon>Paenibacillus</taxon>
    </lineage>
</organism>
<dbReference type="Pfam" id="PF06580">
    <property type="entry name" value="His_kinase"/>
    <property type="match status" value="1"/>
</dbReference>
<comment type="caution">
    <text evidence="15">The sequence shown here is derived from an EMBL/GenBank/DDBJ whole genome shotgun (WGS) entry which is preliminary data.</text>
</comment>
<evidence type="ECO:0000259" key="13">
    <source>
        <dbReference type="PROSITE" id="PS50109"/>
    </source>
</evidence>
<dbReference type="Gene3D" id="3.40.50.2300">
    <property type="match status" value="1"/>
</dbReference>
<dbReference type="FunFam" id="3.30.565.10:FF:000010">
    <property type="entry name" value="Sensor histidine kinase RcsC"/>
    <property type="match status" value="1"/>
</dbReference>
<protein>
    <recommendedName>
        <fullName evidence="10">Circadian input-output histidine kinase CikA</fullName>
        <ecNumber evidence="3">2.7.13.3</ecNumber>
    </recommendedName>
</protein>
<keyword evidence="4 11" id="KW-0597">Phosphoprotein</keyword>
<evidence type="ECO:0000313" key="15">
    <source>
        <dbReference type="EMBL" id="RAV21613.1"/>
    </source>
</evidence>
<evidence type="ECO:0000256" key="12">
    <source>
        <dbReference type="SAM" id="Phobius"/>
    </source>
</evidence>
<dbReference type="GO" id="GO:0000155">
    <property type="term" value="F:phosphorelay sensor kinase activity"/>
    <property type="evidence" value="ECO:0007669"/>
    <property type="project" value="InterPro"/>
</dbReference>
<dbReference type="SMART" id="SM00448">
    <property type="entry name" value="REC"/>
    <property type="match status" value="1"/>
</dbReference>
<evidence type="ECO:0000256" key="6">
    <source>
        <dbReference type="ARBA" id="ARBA00022741"/>
    </source>
</evidence>
<evidence type="ECO:0000256" key="8">
    <source>
        <dbReference type="ARBA" id="ARBA00022840"/>
    </source>
</evidence>
<dbReference type="Gene3D" id="1.10.287.130">
    <property type="match status" value="1"/>
</dbReference>
<dbReference type="InterPro" id="IPR036890">
    <property type="entry name" value="HATPase_C_sf"/>
</dbReference>
<evidence type="ECO:0000256" key="2">
    <source>
        <dbReference type="ARBA" id="ARBA00006402"/>
    </source>
</evidence>
<evidence type="ECO:0000259" key="14">
    <source>
        <dbReference type="PROSITE" id="PS50110"/>
    </source>
</evidence>
<keyword evidence="9" id="KW-0902">Two-component regulatory system</keyword>
<keyword evidence="7" id="KW-0418">Kinase</keyword>
<dbReference type="InterPro" id="IPR003594">
    <property type="entry name" value="HATPase_dom"/>
</dbReference>
<dbReference type="Pfam" id="PF00072">
    <property type="entry name" value="Response_reg"/>
    <property type="match status" value="1"/>
</dbReference>
<dbReference type="PANTHER" id="PTHR43047:SF72">
    <property type="entry name" value="OSMOSENSING HISTIDINE PROTEIN KINASE SLN1"/>
    <property type="match status" value="1"/>
</dbReference>
<keyword evidence="12" id="KW-1133">Transmembrane helix</keyword>
<dbReference type="CDD" id="cd00082">
    <property type="entry name" value="HisKA"/>
    <property type="match status" value="1"/>
</dbReference>
<reference evidence="15 16" key="1">
    <citation type="journal article" date="2009" name="Int. J. Syst. Evol. Microbiol.">
        <title>Paenibacillus contaminans sp. nov., isolated from a contaminated laboratory plate.</title>
        <authorList>
            <person name="Chou J.H."/>
            <person name="Lee J.H."/>
            <person name="Lin M.C."/>
            <person name="Chang P.S."/>
            <person name="Arun A.B."/>
            <person name="Young C.C."/>
            <person name="Chen W.M."/>
        </authorList>
    </citation>
    <scope>NUCLEOTIDE SEQUENCE [LARGE SCALE GENOMIC DNA]</scope>
    <source>
        <strain evidence="15 16">CKOBP-6</strain>
    </source>
</reference>
<evidence type="ECO:0000256" key="7">
    <source>
        <dbReference type="ARBA" id="ARBA00022777"/>
    </source>
</evidence>